<accession>A0A7Y0AIF6</accession>
<dbReference type="EMBL" id="JABBGH010000004">
    <property type="protein sequence ID" value="NML67969.1"/>
    <property type="molecule type" value="Genomic_DNA"/>
</dbReference>
<dbReference type="CDD" id="cd06127">
    <property type="entry name" value="DEDDh"/>
    <property type="match status" value="1"/>
</dbReference>
<comment type="caution">
    <text evidence="5">The sequence shown here is derived from an EMBL/GenBank/DDBJ whole genome shotgun (WGS) entry which is preliminary data.</text>
</comment>
<dbReference type="InterPro" id="IPR036397">
    <property type="entry name" value="RNaseH_sf"/>
</dbReference>
<dbReference type="Gene3D" id="3.30.420.10">
    <property type="entry name" value="Ribonuclease H-like superfamily/Ribonuclease H"/>
    <property type="match status" value="1"/>
</dbReference>
<keyword evidence="2" id="KW-0378">Hydrolase</keyword>
<evidence type="ECO:0000256" key="1">
    <source>
        <dbReference type="ARBA" id="ARBA00022722"/>
    </source>
</evidence>
<dbReference type="AlphaFoldDB" id="A0A7Y0AIF6"/>
<dbReference type="PANTHER" id="PTHR30231">
    <property type="entry name" value="DNA POLYMERASE III SUBUNIT EPSILON"/>
    <property type="match status" value="1"/>
</dbReference>
<dbReference type="InterPro" id="IPR013520">
    <property type="entry name" value="Ribonucl_H"/>
</dbReference>
<dbReference type="GO" id="GO:0006259">
    <property type="term" value="P:DNA metabolic process"/>
    <property type="evidence" value="ECO:0007669"/>
    <property type="project" value="UniProtKB-ARBA"/>
</dbReference>
<dbReference type="SMART" id="SM00479">
    <property type="entry name" value="EXOIII"/>
    <property type="match status" value="1"/>
</dbReference>
<keyword evidence="6" id="KW-1185">Reference proteome</keyword>
<organism evidence="5 6">
    <name type="scientific">Hymenobacter polaris</name>
    <dbReference type="NCBI Taxonomy" id="2682546"/>
    <lineage>
        <taxon>Bacteria</taxon>
        <taxon>Pseudomonadati</taxon>
        <taxon>Bacteroidota</taxon>
        <taxon>Cytophagia</taxon>
        <taxon>Cytophagales</taxon>
        <taxon>Hymenobacteraceae</taxon>
        <taxon>Hymenobacter</taxon>
    </lineage>
</organism>
<sequence>MYLVFDTETTGLPASFSAPLTDSANWPRLVELAWGIYEEDGQERSTGQLLVRPEGFTIPAEAVRVHGITTEMASAQGVSLSEVLKRMAAAATDCQYVVAHNLEYDLAIIGAELHRLGRAEFGTGKQLVCTMRMGTAADKRSSKPPKLHELHTTLFAEEMTGAHRAEADVAACARCLFALLQRGVALQAPNAPVQPTMPRPKPALPMLDLDNREFQLALDLIENTNRSIFLTGKAETGKSTEVV</sequence>
<dbReference type="Proteomes" id="UP000559626">
    <property type="component" value="Unassembled WGS sequence"/>
</dbReference>
<dbReference type="InterPro" id="IPR012337">
    <property type="entry name" value="RNaseH-like_sf"/>
</dbReference>
<dbReference type="PANTHER" id="PTHR30231:SF4">
    <property type="entry name" value="PROTEIN NEN2"/>
    <property type="match status" value="1"/>
</dbReference>
<protein>
    <submittedName>
        <fullName evidence="5">3'-5' exonuclease</fullName>
    </submittedName>
</protein>
<dbReference type="RefSeq" id="WP_169533708.1">
    <property type="nucleotide sequence ID" value="NZ_JABBGH010000004.1"/>
</dbReference>
<evidence type="ECO:0000313" key="5">
    <source>
        <dbReference type="EMBL" id="NML67969.1"/>
    </source>
</evidence>
<dbReference type="Pfam" id="PF00929">
    <property type="entry name" value="RNase_T"/>
    <property type="match status" value="1"/>
</dbReference>
<dbReference type="GO" id="GO:0003676">
    <property type="term" value="F:nucleic acid binding"/>
    <property type="evidence" value="ECO:0007669"/>
    <property type="project" value="InterPro"/>
</dbReference>
<proteinExistence type="predicted"/>
<dbReference type="GO" id="GO:0008408">
    <property type="term" value="F:3'-5' exonuclease activity"/>
    <property type="evidence" value="ECO:0007669"/>
    <property type="project" value="TreeGrafter"/>
</dbReference>
<evidence type="ECO:0000256" key="3">
    <source>
        <dbReference type="ARBA" id="ARBA00022839"/>
    </source>
</evidence>
<evidence type="ECO:0000256" key="2">
    <source>
        <dbReference type="ARBA" id="ARBA00022801"/>
    </source>
</evidence>
<evidence type="ECO:0000259" key="4">
    <source>
        <dbReference type="SMART" id="SM00479"/>
    </source>
</evidence>
<feature type="domain" description="Exonuclease" evidence="4">
    <location>
        <begin position="1"/>
        <end position="185"/>
    </location>
</feature>
<keyword evidence="3 5" id="KW-0269">Exonuclease</keyword>
<dbReference type="SUPFAM" id="SSF53098">
    <property type="entry name" value="Ribonuclease H-like"/>
    <property type="match status" value="1"/>
</dbReference>
<keyword evidence="1" id="KW-0540">Nuclease</keyword>
<gene>
    <name evidence="5" type="ORF">HHL22_22440</name>
</gene>
<reference evidence="5 6" key="1">
    <citation type="submission" date="2020-04" db="EMBL/GenBank/DDBJ databases">
        <title>Hymenobacter polaris sp. nov., isolated from Arctic soil.</title>
        <authorList>
            <person name="Dahal R.H."/>
        </authorList>
    </citation>
    <scope>NUCLEOTIDE SEQUENCE [LARGE SCALE GENOMIC DNA]</scope>
    <source>
        <strain evidence="5 6">RP-2-7</strain>
    </source>
</reference>
<evidence type="ECO:0000313" key="6">
    <source>
        <dbReference type="Proteomes" id="UP000559626"/>
    </source>
</evidence>
<name>A0A7Y0AIF6_9BACT</name>